<keyword evidence="10" id="KW-1185">Reference proteome</keyword>
<evidence type="ECO:0000313" key="9">
    <source>
        <dbReference type="EMBL" id="VDP06523.1"/>
    </source>
</evidence>
<evidence type="ECO:0000256" key="2">
    <source>
        <dbReference type="ARBA" id="ARBA00006962"/>
    </source>
</evidence>
<gene>
    <name evidence="9" type="ORF">HPBE_LOCUS16626</name>
</gene>
<dbReference type="WBParaSite" id="HPBE_0001662701-mRNA-1">
    <property type="protein sequence ID" value="HPBE_0001662701-mRNA-1"/>
    <property type="gene ID" value="HPBE_0001662701"/>
</dbReference>
<dbReference type="PANTHER" id="PTHR12867">
    <property type="entry name" value="GLYCOSYL TRANSFERASE-RELATED"/>
    <property type="match status" value="1"/>
</dbReference>
<dbReference type="Pfam" id="PF04101">
    <property type="entry name" value="Glyco_tran_28_C"/>
    <property type="match status" value="1"/>
</dbReference>
<dbReference type="GO" id="GO:0005783">
    <property type="term" value="C:endoplasmic reticulum"/>
    <property type="evidence" value="ECO:0007669"/>
    <property type="project" value="UniProtKB-SubCell"/>
</dbReference>
<keyword evidence="6" id="KW-0808">Transferase</keyword>
<dbReference type="GO" id="GO:0004577">
    <property type="term" value="F:N-acetylglucosaminyldiphosphodolichol N-acetylglucosaminyltransferase activity"/>
    <property type="evidence" value="ECO:0007669"/>
    <property type="project" value="UniProtKB-EC"/>
</dbReference>
<dbReference type="Proteomes" id="UP000050761">
    <property type="component" value="Unassembled WGS sequence"/>
</dbReference>
<feature type="domain" description="Glycosyl transferase family 28 C-terminal" evidence="8">
    <location>
        <begin position="2"/>
        <end position="149"/>
    </location>
</feature>
<dbReference type="AlphaFoldDB" id="A0A183G4Y3"/>
<sequence length="179" mass="19633">MTCFVTVGTTRFDQLVNEVLSESCASTLKTLGVKKIRIQCGAGEWNDEVRQRVFGGVVGNEGEGESCGLPVEYYRFKPNIQKDIEEAMMVIGHAGAGTCLECLRLRRPFVVVVNEELMDNHQAELAKELARGDHLLYCTVSSLCSTLLSPSLFVLKPFTPPDQGLVAKFIDSRMGLASS</sequence>
<evidence type="ECO:0000256" key="1">
    <source>
        <dbReference type="ARBA" id="ARBA00004240"/>
    </source>
</evidence>
<dbReference type="GO" id="GO:0006488">
    <property type="term" value="P:dolichol-linked oligosaccharide biosynthetic process"/>
    <property type="evidence" value="ECO:0007669"/>
    <property type="project" value="InterPro"/>
</dbReference>
<accession>A0A183G4Y3</accession>
<dbReference type="OrthoDB" id="20273at2759"/>
<keyword evidence="7" id="KW-0256">Endoplasmic reticulum</keyword>
<keyword evidence="5" id="KW-0328">Glycosyltransferase</keyword>
<comment type="subcellular location">
    <subcellularLocation>
        <location evidence="1">Endoplasmic reticulum</location>
    </subcellularLocation>
</comment>
<evidence type="ECO:0000256" key="6">
    <source>
        <dbReference type="ARBA" id="ARBA00022679"/>
    </source>
</evidence>
<evidence type="ECO:0000256" key="5">
    <source>
        <dbReference type="ARBA" id="ARBA00022676"/>
    </source>
</evidence>
<evidence type="ECO:0000313" key="10">
    <source>
        <dbReference type="Proteomes" id="UP000050761"/>
    </source>
</evidence>
<evidence type="ECO:0000256" key="3">
    <source>
        <dbReference type="ARBA" id="ARBA00012614"/>
    </source>
</evidence>
<protein>
    <recommendedName>
        <fullName evidence="4">UDP-N-acetylglucosamine transferase subunit ALG13</fullName>
        <ecNumber evidence="3">2.4.1.141</ecNumber>
    </recommendedName>
</protein>
<dbReference type="EMBL" id="UZAH01029525">
    <property type="protein sequence ID" value="VDP06523.1"/>
    <property type="molecule type" value="Genomic_DNA"/>
</dbReference>
<reference evidence="9 10" key="1">
    <citation type="submission" date="2018-11" db="EMBL/GenBank/DDBJ databases">
        <authorList>
            <consortium name="Pathogen Informatics"/>
        </authorList>
    </citation>
    <scope>NUCLEOTIDE SEQUENCE [LARGE SCALE GENOMIC DNA]</scope>
</reference>
<evidence type="ECO:0000259" key="8">
    <source>
        <dbReference type="Pfam" id="PF04101"/>
    </source>
</evidence>
<evidence type="ECO:0000256" key="7">
    <source>
        <dbReference type="ARBA" id="ARBA00022824"/>
    </source>
</evidence>
<dbReference type="EC" id="2.4.1.141" evidence="3"/>
<dbReference type="SUPFAM" id="SSF53756">
    <property type="entry name" value="UDP-Glycosyltransferase/glycogen phosphorylase"/>
    <property type="match status" value="1"/>
</dbReference>
<accession>A0A3P8ECK8</accession>
<comment type="similarity">
    <text evidence="2">Belongs to the glycosyltransferase 28 family.</text>
</comment>
<evidence type="ECO:0000313" key="11">
    <source>
        <dbReference type="WBParaSite" id="HPBE_0001662701-mRNA-1"/>
    </source>
</evidence>
<dbReference type="InterPro" id="IPR039042">
    <property type="entry name" value="Alg13-like"/>
</dbReference>
<name>A0A183G4Y3_HELPZ</name>
<dbReference type="PANTHER" id="PTHR12867:SF6">
    <property type="entry name" value="N-ACETYLGLUCOSAMINYLDIPHOSPHODOLICHOL N-ACETYLGLUCOSAMINYLTRANSFERASE"/>
    <property type="match status" value="1"/>
</dbReference>
<evidence type="ECO:0000256" key="4">
    <source>
        <dbReference type="ARBA" id="ARBA00017468"/>
    </source>
</evidence>
<organism evidence="10 11">
    <name type="scientific">Heligmosomoides polygyrus</name>
    <name type="common">Parasitic roundworm</name>
    <dbReference type="NCBI Taxonomy" id="6339"/>
    <lineage>
        <taxon>Eukaryota</taxon>
        <taxon>Metazoa</taxon>
        <taxon>Ecdysozoa</taxon>
        <taxon>Nematoda</taxon>
        <taxon>Chromadorea</taxon>
        <taxon>Rhabditida</taxon>
        <taxon>Rhabditina</taxon>
        <taxon>Rhabditomorpha</taxon>
        <taxon>Strongyloidea</taxon>
        <taxon>Heligmosomidae</taxon>
        <taxon>Heligmosomoides</taxon>
    </lineage>
</organism>
<reference evidence="11" key="2">
    <citation type="submission" date="2019-09" db="UniProtKB">
        <authorList>
            <consortium name="WormBaseParasite"/>
        </authorList>
    </citation>
    <scope>IDENTIFICATION</scope>
</reference>
<dbReference type="Gene3D" id="3.40.50.2000">
    <property type="entry name" value="Glycogen Phosphorylase B"/>
    <property type="match status" value="1"/>
</dbReference>
<proteinExistence type="inferred from homology"/>
<dbReference type="InterPro" id="IPR007235">
    <property type="entry name" value="Glyco_trans_28_C"/>
</dbReference>